<dbReference type="SUPFAM" id="SSF56281">
    <property type="entry name" value="Metallo-hydrolase/oxidoreductase"/>
    <property type="match status" value="1"/>
</dbReference>
<dbReference type="Gene3D" id="3.40.50.300">
    <property type="entry name" value="P-loop containing nucleotide triphosphate hydrolases"/>
    <property type="match status" value="1"/>
</dbReference>
<dbReference type="Proteomes" id="UP000515663">
    <property type="component" value="Chromosome"/>
</dbReference>
<keyword evidence="14" id="KW-0067">ATP-binding</keyword>
<evidence type="ECO:0000256" key="10">
    <source>
        <dbReference type="ARBA" id="ARBA00022573"/>
    </source>
</evidence>
<dbReference type="EMBL" id="CP059491">
    <property type="protein sequence ID" value="QMT02512.1"/>
    <property type="molecule type" value="Genomic_DNA"/>
</dbReference>
<keyword evidence="10" id="KW-0169">Cobalamin biosynthesis</keyword>
<comment type="catalytic activity">
    <reaction evidence="2">
        <text>adenosylcob(III)inamide phosphate + GTP + H(+) = adenosylcob(III)inamide-GDP + diphosphate</text>
        <dbReference type="Rhea" id="RHEA:22712"/>
        <dbReference type="ChEBI" id="CHEBI:15378"/>
        <dbReference type="ChEBI" id="CHEBI:33019"/>
        <dbReference type="ChEBI" id="CHEBI:37565"/>
        <dbReference type="ChEBI" id="CHEBI:58502"/>
        <dbReference type="ChEBI" id="CHEBI:60487"/>
        <dbReference type="EC" id="2.7.7.62"/>
    </reaction>
</comment>
<keyword evidence="12" id="KW-0547">Nucleotide-binding</keyword>
<evidence type="ECO:0000313" key="19">
    <source>
        <dbReference type="EMBL" id="QMT02512.1"/>
    </source>
</evidence>
<dbReference type="SMART" id="SM00849">
    <property type="entry name" value="Lactamase_B"/>
    <property type="match status" value="1"/>
</dbReference>
<comment type="pathway">
    <text evidence="5">Cofactor biosynthesis; adenosylcobalamin biosynthesis; adenosylcobalamin from cob(II)yrinate a,c-diamide: step 6/7.</text>
</comment>
<gene>
    <name evidence="19" type="ORF">H1R19_05000</name>
</gene>
<accession>A0A7D7R471</accession>
<proteinExistence type="inferred from homology"/>
<dbReference type="Pfam" id="PF12706">
    <property type="entry name" value="Lactamase_B_2"/>
    <property type="match status" value="1"/>
</dbReference>
<dbReference type="InterPro" id="IPR027417">
    <property type="entry name" value="P-loop_NTPase"/>
</dbReference>
<dbReference type="AlphaFoldDB" id="A0A7D7R471"/>
<dbReference type="CDD" id="cd00544">
    <property type="entry name" value="CobU"/>
    <property type="match status" value="1"/>
</dbReference>
<dbReference type="InterPro" id="IPR001279">
    <property type="entry name" value="Metallo-B-lactamas"/>
</dbReference>
<dbReference type="GO" id="GO:0009236">
    <property type="term" value="P:cobalamin biosynthetic process"/>
    <property type="evidence" value="ECO:0007669"/>
    <property type="project" value="UniProtKB-UniPathway"/>
</dbReference>
<evidence type="ECO:0000256" key="16">
    <source>
        <dbReference type="ARBA" id="ARBA00029570"/>
    </source>
</evidence>
<dbReference type="EC" id="2.7.1.156" evidence="8"/>
<dbReference type="GO" id="GO:0005524">
    <property type="term" value="F:ATP binding"/>
    <property type="evidence" value="ECO:0007669"/>
    <property type="project" value="UniProtKB-KW"/>
</dbReference>
<dbReference type="UniPathway" id="UPA00148">
    <property type="reaction ID" value="UER00236"/>
</dbReference>
<evidence type="ECO:0000256" key="6">
    <source>
        <dbReference type="ARBA" id="ARBA00005159"/>
    </source>
</evidence>
<keyword evidence="19" id="KW-0548">Nucleotidyltransferase</keyword>
<evidence type="ECO:0000256" key="7">
    <source>
        <dbReference type="ARBA" id="ARBA00007490"/>
    </source>
</evidence>
<dbReference type="InterPro" id="IPR036866">
    <property type="entry name" value="RibonucZ/Hydroxyglut_hydro"/>
</dbReference>
<feature type="domain" description="Metallo-beta-lactamase" evidence="18">
    <location>
        <begin position="35"/>
        <end position="206"/>
    </location>
</feature>
<protein>
    <recommendedName>
        <fullName evidence="16">Adenosylcobinamide kinase</fullName>
        <ecNumber evidence="8">2.7.1.156</ecNumber>
        <ecNumber evidence="9">2.7.7.62</ecNumber>
    </recommendedName>
    <alternativeName>
        <fullName evidence="17">Adenosylcobinamide-phosphate guanylyltransferase</fullName>
    </alternativeName>
</protein>
<dbReference type="GO" id="GO:0043752">
    <property type="term" value="F:adenosylcobinamide kinase activity"/>
    <property type="evidence" value="ECO:0007669"/>
    <property type="project" value="UniProtKB-EC"/>
</dbReference>
<evidence type="ECO:0000256" key="13">
    <source>
        <dbReference type="ARBA" id="ARBA00022777"/>
    </source>
</evidence>
<keyword evidence="13 19" id="KW-0418">Kinase</keyword>
<comment type="function">
    <text evidence="4">Catalyzes ATP-dependent phosphorylation of adenosylcobinamide and addition of GMP to adenosylcobinamide phosphate.</text>
</comment>
<organism evidence="19 20">
    <name type="scientific">Gordonia jinghuaiqii</name>
    <dbReference type="NCBI Taxonomy" id="2758710"/>
    <lineage>
        <taxon>Bacteria</taxon>
        <taxon>Bacillati</taxon>
        <taxon>Actinomycetota</taxon>
        <taxon>Actinomycetes</taxon>
        <taxon>Mycobacteriales</taxon>
        <taxon>Gordoniaceae</taxon>
        <taxon>Gordonia</taxon>
    </lineage>
</organism>
<dbReference type="Gene3D" id="3.60.15.10">
    <property type="entry name" value="Ribonuclease Z/Hydroxyacylglutathione hydrolase-like"/>
    <property type="match status" value="1"/>
</dbReference>
<comment type="catalytic activity">
    <reaction evidence="3">
        <text>adenosylcob(III)inamide + GTP = adenosylcob(III)inamide phosphate + GDP + H(+)</text>
        <dbReference type="Rhea" id="RHEA:15765"/>
        <dbReference type="ChEBI" id="CHEBI:2480"/>
        <dbReference type="ChEBI" id="CHEBI:15378"/>
        <dbReference type="ChEBI" id="CHEBI:37565"/>
        <dbReference type="ChEBI" id="CHEBI:58189"/>
        <dbReference type="ChEBI" id="CHEBI:58502"/>
        <dbReference type="EC" id="2.7.1.156"/>
    </reaction>
</comment>
<keyword evidence="11 19" id="KW-0808">Transferase</keyword>
<evidence type="ECO:0000256" key="17">
    <source>
        <dbReference type="ARBA" id="ARBA00030571"/>
    </source>
</evidence>
<evidence type="ECO:0000256" key="15">
    <source>
        <dbReference type="ARBA" id="ARBA00023134"/>
    </source>
</evidence>
<dbReference type="GO" id="GO:0005525">
    <property type="term" value="F:GTP binding"/>
    <property type="evidence" value="ECO:0007669"/>
    <property type="project" value="UniProtKB-KW"/>
</dbReference>
<evidence type="ECO:0000256" key="11">
    <source>
        <dbReference type="ARBA" id="ARBA00022679"/>
    </source>
</evidence>
<evidence type="ECO:0000259" key="18">
    <source>
        <dbReference type="SMART" id="SM00849"/>
    </source>
</evidence>
<evidence type="ECO:0000256" key="3">
    <source>
        <dbReference type="ARBA" id="ARBA00001522"/>
    </source>
</evidence>
<dbReference type="PANTHER" id="PTHR34848:SF1">
    <property type="entry name" value="BIFUNCTIONAL ADENOSYLCOBALAMIN BIOSYNTHESIS PROTEIN COBU"/>
    <property type="match status" value="1"/>
</dbReference>
<comment type="similarity">
    <text evidence="7">Belongs to the CobU/CobP family.</text>
</comment>
<comment type="pathway">
    <text evidence="6">Cofactor biosynthesis; adenosylcobalamin biosynthesis; adenosylcobalamin from cob(II)yrinate a,c-diamide: step 5/7.</text>
</comment>
<reference evidence="20" key="1">
    <citation type="submission" date="2020-07" db="EMBL/GenBank/DDBJ databases">
        <title>novel species isolated from the respiratory tract of Marmot.</title>
        <authorList>
            <person name="Zhang G."/>
        </authorList>
    </citation>
    <scope>NUCLEOTIDE SEQUENCE [LARGE SCALE GENOMIC DNA]</scope>
    <source>
        <strain evidence="20">686</strain>
    </source>
</reference>
<dbReference type="GO" id="GO:0008820">
    <property type="term" value="F:cobinamide phosphate guanylyltransferase activity"/>
    <property type="evidence" value="ECO:0007669"/>
    <property type="project" value="UniProtKB-EC"/>
</dbReference>
<name>A0A7D7R471_9ACTN</name>
<comment type="catalytic activity">
    <reaction evidence="1">
        <text>adenosylcob(III)inamide + ATP = adenosylcob(III)inamide phosphate + ADP + H(+)</text>
        <dbReference type="Rhea" id="RHEA:15769"/>
        <dbReference type="ChEBI" id="CHEBI:2480"/>
        <dbReference type="ChEBI" id="CHEBI:15378"/>
        <dbReference type="ChEBI" id="CHEBI:30616"/>
        <dbReference type="ChEBI" id="CHEBI:58502"/>
        <dbReference type="ChEBI" id="CHEBI:456216"/>
        <dbReference type="EC" id="2.7.1.156"/>
    </reaction>
</comment>
<dbReference type="PANTHER" id="PTHR34848">
    <property type="match status" value="1"/>
</dbReference>
<dbReference type="Pfam" id="PF02283">
    <property type="entry name" value="CobU"/>
    <property type="match status" value="1"/>
</dbReference>
<evidence type="ECO:0000313" key="20">
    <source>
        <dbReference type="Proteomes" id="UP000515663"/>
    </source>
</evidence>
<dbReference type="InterPro" id="IPR003203">
    <property type="entry name" value="CobU/CobP"/>
</dbReference>
<dbReference type="KEGG" id="gji:H1R19_05000"/>
<evidence type="ECO:0000256" key="9">
    <source>
        <dbReference type="ARBA" id="ARBA00012523"/>
    </source>
</evidence>
<evidence type="ECO:0000256" key="8">
    <source>
        <dbReference type="ARBA" id="ARBA00012016"/>
    </source>
</evidence>
<dbReference type="RefSeq" id="WP_219850715.1">
    <property type="nucleotide sequence ID" value="NZ_CP059491.1"/>
</dbReference>
<keyword evidence="20" id="KW-1185">Reference proteome</keyword>
<evidence type="ECO:0000256" key="4">
    <source>
        <dbReference type="ARBA" id="ARBA00003889"/>
    </source>
</evidence>
<dbReference type="SUPFAM" id="SSF52540">
    <property type="entry name" value="P-loop containing nucleoside triphosphate hydrolases"/>
    <property type="match status" value="1"/>
</dbReference>
<evidence type="ECO:0000256" key="14">
    <source>
        <dbReference type="ARBA" id="ARBA00022840"/>
    </source>
</evidence>
<dbReference type="EC" id="2.7.7.62" evidence="9"/>
<evidence type="ECO:0000256" key="2">
    <source>
        <dbReference type="ARBA" id="ARBA00000711"/>
    </source>
</evidence>
<evidence type="ECO:0000256" key="12">
    <source>
        <dbReference type="ARBA" id="ARBA00022741"/>
    </source>
</evidence>
<evidence type="ECO:0000256" key="5">
    <source>
        <dbReference type="ARBA" id="ARBA00004692"/>
    </source>
</evidence>
<sequence length="450" mass="47772">MEVVLLGTGAADGWPNPFCRCASCVDAAATSEIRGQTAALVDDTLMLDCGPEIPGAAARFGRSLAGVRYVLVTHAHSDHLGPQMLLSRSWVHGLGELQLVGPAEALDTCRDWVGPDDPVTFVPVAAGDRIQLGDYDVRVLPARHRVFADGDAVLYDVTGADGARFLWATDTGMWPRPFFDSVAGARYDTVFLEETFGDHDDLSSGHLGLNGFRKMVESMRAVGAATDSTDLVAVHLGHHNPPVGELRRRLAEVGARPGRDGETVTVGGVASIDGTTRGHRTFVTGGARSGKSRYAEALLGDAAEVVYVAAGGRRADDPDWARRVELHRARRPASWTTLETTDVPGVLRSASSPILIECLGTWLTARLDHHEVWDSGDLTGVRGDVAELLDAWQSCEAPVVAVSNEAGSGVVPATASGRLFRDELGRLNAAIADTSDSVVLMVAGQALTIR</sequence>
<keyword evidence="15" id="KW-0342">GTP-binding</keyword>
<evidence type="ECO:0000256" key="1">
    <source>
        <dbReference type="ARBA" id="ARBA00000312"/>
    </source>
</evidence>